<name>A0A160KUL5_9MICO</name>
<evidence type="ECO:0000313" key="1">
    <source>
        <dbReference type="EMBL" id="AND17343.1"/>
    </source>
</evidence>
<reference evidence="1 2" key="1">
    <citation type="submission" date="2016-05" db="EMBL/GenBank/DDBJ databases">
        <title>Complete genome sequence of Rathayibacter tritici NCPPB 1953.</title>
        <authorList>
            <person name="Park J."/>
            <person name="Lee H.-H."/>
            <person name="Lee S.-W."/>
            <person name="Seo Y.-S."/>
        </authorList>
    </citation>
    <scope>NUCLEOTIDE SEQUENCE [LARGE SCALE GENOMIC DNA]</scope>
    <source>
        <strain evidence="1 2">NCPPB 1953</strain>
    </source>
</reference>
<dbReference type="PATRIC" id="fig|33888.3.peg.2472"/>
<keyword evidence="2" id="KW-1185">Reference proteome</keyword>
<accession>A0A160KUL5</accession>
<gene>
    <name evidence="1" type="ORF">A6122_2220</name>
</gene>
<dbReference type="EMBL" id="CP015515">
    <property type="protein sequence ID" value="AND17343.1"/>
    <property type="molecule type" value="Genomic_DNA"/>
</dbReference>
<proteinExistence type="predicted"/>
<dbReference type="STRING" id="33888.A6122_2220"/>
<evidence type="ECO:0000313" key="2">
    <source>
        <dbReference type="Proteomes" id="UP000077071"/>
    </source>
</evidence>
<dbReference type="AlphaFoldDB" id="A0A160KUL5"/>
<sequence length="462" mass="47260">MGGFYPVETLFSVRSAERKRTNRMTKKTRDLIIASSDWTIPAEDGVHRRTIVKGAAWTVPVVAMSVATPAAAASDSPTLAFTQAKYTGTGCATITSVQVKRTTDGTTADPGKVVTVTLSDGYTFADGTTSYSGTTNANGLITLPDIKVPAKGGDSSFGASSDTLSASAPVSSTSTSSLYRRNLTTGSVDGPDTVPGDSTVVGNYASLAPDGTLHEFDNATAVAKKVTSAVSQVGNNGNRYVTYIIGTTLYRKNLNTGTSDTTDTIPADSTVVGNTVSLAPDGTLHQLGEKTAIATGVTSALAEIGGNNGTYVTYIVGTSLYRKTLSTGAVSDPDTVPKDSIVVGNTVSLAPDGTLHQLGVTTAIATGVTSAVAQIGSNNETYVTYIVGTSLYRKNLSTGKVDTSDTVPANSTVVGNLTSLAPDGTLHQLGTTTAIATGVTSAVADINPANNDSYVTYVKPAC</sequence>
<dbReference type="KEGG" id="rtn:A6122_2220"/>
<dbReference type="Proteomes" id="UP000077071">
    <property type="component" value="Chromosome"/>
</dbReference>
<organism evidence="1 2">
    <name type="scientific">Rathayibacter tritici</name>
    <dbReference type="NCBI Taxonomy" id="33888"/>
    <lineage>
        <taxon>Bacteria</taxon>
        <taxon>Bacillati</taxon>
        <taxon>Actinomycetota</taxon>
        <taxon>Actinomycetes</taxon>
        <taxon>Micrococcales</taxon>
        <taxon>Microbacteriaceae</taxon>
        <taxon>Rathayibacter</taxon>
    </lineage>
</organism>
<protein>
    <submittedName>
        <fullName evidence="1">Uncharacterized protein</fullName>
    </submittedName>
</protein>